<name>A0ABS5FLI1_9BRAD</name>
<evidence type="ECO:0000313" key="2">
    <source>
        <dbReference type="Proteomes" id="UP001315278"/>
    </source>
</evidence>
<dbReference type="Proteomes" id="UP001315278">
    <property type="component" value="Unassembled WGS sequence"/>
</dbReference>
<comment type="caution">
    <text evidence="1">The sequence shown here is derived from an EMBL/GenBank/DDBJ whole genome shotgun (WGS) entry which is preliminary data.</text>
</comment>
<keyword evidence="2" id="KW-1185">Reference proteome</keyword>
<dbReference type="EMBL" id="JAFCJH010000020">
    <property type="protein sequence ID" value="MBR0797658.1"/>
    <property type="molecule type" value="Genomic_DNA"/>
</dbReference>
<proteinExistence type="predicted"/>
<protein>
    <recommendedName>
        <fullName evidence="3">HTH cro/C1-type domain-containing protein</fullName>
    </recommendedName>
</protein>
<evidence type="ECO:0000313" key="1">
    <source>
        <dbReference type="EMBL" id="MBR0797658.1"/>
    </source>
</evidence>
<organism evidence="1 2">
    <name type="scientific">Bradyrhizobium jicamae</name>
    <dbReference type="NCBI Taxonomy" id="280332"/>
    <lineage>
        <taxon>Bacteria</taxon>
        <taxon>Pseudomonadati</taxon>
        <taxon>Pseudomonadota</taxon>
        <taxon>Alphaproteobacteria</taxon>
        <taxon>Hyphomicrobiales</taxon>
        <taxon>Nitrobacteraceae</taxon>
        <taxon>Bradyrhizobium</taxon>
    </lineage>
</organism>
<sequence length="106" mass="12061">MTGPEFKKLRENLSEALGRKITAADMAKLCELPPAGGADTIRRWEVSGPSPKVAKLLGILAMASERYPILEKFDIFDRHDVPVTERPARRQAFREQMREDVRRRLG</sequence>
<accession>A0ABS5FLI1</accession>
<reference evidence="2" key="1">
    <citation type="journal article" date="2021" name="ISME J.">
        <title>Evolutionary origin and ecological implication of a unique nif island in free-living Bradyrhizobium lineages.</title>
        <authorList>
            <person name="Tao J."/>
        </authorList>
    </citation>
    <scope>NUCLEOTIDE SEQUENCE [LARGE SCALE GENOMIC DNA]</scope>
    <source>
        <strain evidence="2">SZCCT0434</strain>
    </source>
</reference>
<gene>
    <name evidence="1" type="ORF">JQ615_19930</name>
</gene>
<evidence type="ECO:0008006" key="3">
    <source>
        <dbReference type="Google" id="ProtNLM"/>
    </source>
</evidence>
<dbReference type="RefSeq" id="WP_212393882.1">
    <property type="nucleotide sequence ID" value="NZ_JAFCJH010000020.1"/>
</dbReference>